<dbReference type="Proteomes" id="UP001234989">
    <property type="component" value="Chromosome 6"/>
</dbReference>
<evidence type="ECO:0000313" key="1">
    <source>
        <dbReference type="EMBL" id="WMV32366.1"/>
    </source>
</evidence>
<organism evidence="1 2">
    <name type="scientific">Solanum verrucosum</name>
    <dbReference type="NCBI Taxonomy" id="315347"/>
    <lineage>
        <taxon>Eukaryota</taxon>
        <taxon>Viridiplantae</taxon>
        <taxon>Streptophyta</taxon>
        <taxon>Embryophyta</taxon>
        <taxon>Tracheophyta</taxon>
        <taxon>Spermatophyta</taxon>
        <taxon>Magnoliopsida</taxon>
        <taxon>eudicotyledons</taxon>
        <taxon>Gunneridae</taxon>
        <taxon>Pentapetalae</taxon>
        <taxon>asterids</taxon>
        <taxon>lamiids</taxon>
        <taxon>Solanales</taxon>
        <taxon>Solanaceae</taxon>
        <taxon>Solanoideae</taxon>
        <taxon>Solaneae</taxon>
        <taxon>Solanum</taxon>
    </lineage>
</organism>
<gene>
    <name evidence="1" type="ORF">MTR67_025751</name>
</gene>
<keyword evidence="2" id="KW-1185">Reference proteome</keyword>
<dbReference type="InterPro" id="IPR040256">
    <property type="entry name" value="At4g02000-like"/>
</dbReference>
<dbReference type="PANTHER" id="PTHR31286:SF104">
    <property type="entry name" value="PEROXIDASE"/>
    <property type="match status" value="1"/>
</dbReference>
<dbReference type="PANTHER" id="PTHR31286">
    <property type="entry name" value="GLYCINE-RICH CELL WALL STRUCTURAL PROTEIN 1.8-LIKE"/>
    <property type="match status" value="1"/>
</dbReference>
<feature type="non-terminal residue" evidence="1">
    <location>
        <position position="1"/>
    </location>
</feature>
<proteinExistence type="predicted"/>
<reference evidence="1" key="1">
    <citation type="submission" date="2023-08" db="EMBL/GenBank/DDBJ databases">
        <title>A de novo genome assembly of Solanum verrucosum Schlechtendal, a Mexican diploid species geographically isolated from the other diploid A-genome species in potato relatives.</title>
        <authorList>
            <person name="Hosaka K."/>
        </authorList>
    </citation>
    <scope>NUCLEOTIDE SEQUENCE</scope>
    <source>
        <tissue evidence="1">Young leaves</tissue>
    </source>
</reference>
<dbReference type="EMBL" id="CP133617">
    <property type="protein sequence ID" value="WMV32366.1"/>
    <property type="molecule type" value="Genomic_DNA"/>
</dbReference>
<sequence>VGLPIDTSTYVRYLHFKSEEILYWVFPWSQRFNLKEETSIALIYISFPSLPPNMFARKALLSIASVVGKPLAIDKATQIRSRPNTKRVKVLHSLKANNVEKLKGDVRAFLNAKTDGNYDDPLGFERIQNTPSEICELAKPIDVQSWCKPKWPSWALGHVLGGQVAWWPRLQGPHHIQEAHVCWISLPRSRCPTPSLLCSRGP</sequence>
<dbReference type="AlphaFoldDB" id="A0AAF0R5P7"/>
<protein>
    <submittedName>
        <fullName evidence="1">Uncharacterized protein</fullName>
    </submittedName>
</protein>
<accession>A0AAF0R5P7</accession>
<name>A0AAF0R5P7_SOLVR</name>
<evidence type="ECO:0000313" key="2">
    <source>
        <dbReference type="Proteomes" id="UP001234989"/>
    </source>
</evidence>